<dbReference type="InterPro" id="IPR023347">
    <property type="entry name" value="Lysozyme_dom_sf"/>
</dbReference>
<dbReference type="InterPro" id="IPR023346">
    <property type="entry name" value="Lysozyme-like_dom_sf"/>
</dbReference>
<keyword evidence="10" id="KW-1185">Reference proteome</keyword>
<evidence type="ECO:0000256" key="5">
    <source>
        <dbReference type="ARBA" id="ARBA00023200"/>
    </source>
</evidence>
<comment type="similarity">
    <text evidence="7">Belongs to the glycosyl hydrolase 24 family.</text>
</comment>
<reference evidence="9" key="1">
    <citation type="journal article" date="2021" name="Front. Microbiol.">
        <title>Comprehensive Comparative Genomics and Phenotyping of Methylobacterium Species.</title>
        <authorList>
            <person name="Alessa O."/>
            <person name="Ogura Y."/>
            <person name="Fujitani Y."/>
            <person name="Takami H."/>
            <person name="Hayashi T."/>
            <person name="Sahin N."/>
            <person name="Tani A."/>
        </authorList>
    </citation>
    <scope>NUCLEOTIDE SEQUENCE</scope>
    <source>
        <strain evidence="9">DSM 14458</strain>
    </source>
</reference>
<comment type="catalytic activity">
    <reaction evidence="1 7">
        <text>Hydrolysis of (1-&gt;4)-beta-linkages between N-acetylmuramic acid and N-acetyl-D-glucosamine residues in a peptidoglycan and between N-acetyl-D-glucosamine residues in chitodextrins.</text>
        <dbReference type="EC" id="3.2.1.17"/>
    </reaction>
</comment>
<evidence type="ECO:0000256" key="1">
    <source>
        <dbReference type="ARBA" id="ARBA00000632"/>
    </source>
</evidence>
<dbReference type="EMBL" id="BPRE01000002">
    <property type="protein sequence ID" value="GJE74486.1"/>
    <property type="molecule type" value="Genomic_DNA"/>
</dbReference>
<dbReference type="Pfam" id="PF00959">
    <property type="entry name" value="Phage_lysozyme"/>
    <property type="match status" value="1"/>
</dbReference>
<dbReference type="PANTHER" id="PTHR38107:SF3">
    <property type="entry name" value="LYSOZYME RRRD-RELATED"/>
    <property type="match status" value="1"/>
</dbReference>
<dbReference type="InterPro" id="IPR002196">
    <property type="entry name" value="Glyco_hydro_24"/>
</dbReference>
<comment type="caution">
    <text evidence="9">The sequence shown here is derived from an EMBL/GenBank/DDBJ whole genome shotgun (WGS) entry which is preliminary data.</text>
</comment>
<evidence type="ECO:0000256" key="2">
    <source>
        <dbReference type="ARBA" id="ARBA00022529"/>
    </source>
</evidence>
<sequence length="225" mass="23545">MDLSPIGRAALVAREGERLTAYKDSVGVLTIGVGITTASGLIKVTPGLKITKAQSEALFAQAVAKYVDPVRKALRSDRAWPQEFFDACVSLAYNIGPVGFEQSSIVRRANAGDMAGAIEAFLMWNKPAVIIPRRQGERDQAATPYSRALPRARRGDPNPVWASSGPVPVAKPVPDPLAPMTTAPTAPAPQPATSGGLSSAPSPAPAVGWLATILGRLRAAYPVKG</sequence>
<accession>A0ABQ4UQE3</accession>
<dbReference type="InterPro" id="IPR034690">
    <property type="entry name" value="Endolysin_T4_type"/>
</dbReference>
<evidence type="ECO:0000256" key="7">
    <source>
        <dbReference type="RuleBase" id="RU003788"/>
    </source>
</evidence>
<evidence type="ECO:0000256" key="4">
    <source>
        <dbReference type="ARBA" id="ARBA00022801"/>
    </source>
</evidence>
<reference evidence="9" key="2">
    <citation type="submission" date="2021-08" db="EMBL/GenBank/DDBJ databases">
        <authorList>
            <person name="Tani A."/>
            <person name="Ola A."/>
            <person name="Ogura Y."/>
            <person name="Katsura K."/>
            <person name="Hayashi T."/>
        </authorList>
    </citation>
    <scope>NUCLEOTIDE SEQUENCE</scope>
    <source>
        <strain evidence="9">DSM 14458</strain>
    </source>
</reference>
<organism evidence="9 10">
    <name type="scientific">Methylorubrum suomiense</name>
    <dbReference type="NCBI Taxonomy" id="144191"/>
    <lineage>
        <taxon>Bacteria</taxon>
        <taxon>Pseudomonadati</taxon>
        <taxon>Pseudomonadota</taxon>
        <taxon>Alphaproteobacteria</taxon>
        <taxon>Hyphomicrobiales</taxon>
        <taxon>Methylobacteriaceae</taxon>
        <taxon>Methylorubrum</taxon>
    </lineage>
</organism>
<dbReference type="HAMAP" id="MF_04110">
    <property type="entry name" value="ENDOLYSIN_T4"/>
    <property type="match status" value="1"/>
</dbReference>
<keyword evidence="4 7" id="KW-0378">Hydrolase</keyword>
<dbReference type="RefSeq" id="WP_137829128.1">
    <property type="nucleotide sequence ID" value="NZ_BPRE01000002.1"/>
</dbReference>
<keyword evidence="3 7" id="KW-0081">Bacteriolytic enzyme</keyword>
<dbReference type="EC" id="3.2.1.17" evidence="7"/>
<dbReference type="CDD" id="cd00737">
    <property type="entry name" value="lyz_endolysin_autolysin"/>
    <property type="match status" value="1"/>
</dbReference>
<dbReference type="Gene3D" id="1.10.530.40">
    <property type="match status" value="1"/>
</dbReference>
<proteinExistence type="inferred from homology"/>
<name>A0ABQ4UQE3_9HYPH</name>
<feature type="compositionally biased region" description="Low complexity" evidence="8">
    <location>
        <begin position="178"/>
        <end position="201"/>
    </location>
</feature>
<keyword evidence="5" id="KW-1035">Host cytoplasm</keyword>
<evidence type="ECO:0000313" key="9">
    <source>
        <dbReference type="EMBL" id="GJE74486.1"/>
    </source>
</evidence>
<keyword evidence="6 7" id="KW-0326">Glycosidase</keyword>
<dbReference type="InterPro" id="IPR051018">
    <property type="entry name" value="Bacteriophage_GH24"/>
</dbReference>
<dbReference type="SUPFAM" id="SSF53955">
    <property type="entry name" value="Lysozyme-like"/>
    <property type="match status" value="1"/>
</dbReference>
<dbReference type="PANTHER" id="PTHR38107">
    <property type="match status" value="1"/>
</dbReference>
<evidence type="ECO:0000256" key="3">
    <source>
        <dbReference type="ARBA" id="ARBA00022638"/>
    </source>
</evidence>
<evidence type="ECO:0000256" key="6">
    <source>
        <dbReference type="ARBA" id="ARBA00023295"/>
    </source>
</evidence>
<dbReference type="Proteomes" id="UP001055093">
    <property type="component" value="Unassembled WGS sequence"/>
</dbReference>
<feature type="region of interest" description="Disordered" evidence="8">
    <location>
        <begin position="134"/>
        <end position="202"/>
    </location>
</feature>
<keyword evidence="2 7" id="KW-0929">Antimicrobial</keyword>
<dbReference type="InterPro" id="IPR033907">
    <property type="entry name" value="Endolysin_autolysin"/>
</dbReference>
<gene>
    <name evidence="9" type="ORF">BGCPKDLD_1057</name>
</gene>
<evidence type="ECO:0000256" key="8">
    <source>
        <dbReference type="SAM" id="MobiDB-lite"/>
    </source>
</evidence>
<protein>
    <recommendedName>
        <fullName evidence="7">Lysozyme</fullName>
        <ecNumber evidence="7">3.2.1.17</ecNumber>
    </recommendedName>
</protein>
<evidence type="ECO:0000313" key="10">
    <source>
        <dbReference type="Proteomes" id="UP001055093"/>
    </source>
</evidence>